<proteinExistence type="predicted"/>
<accession>A0ABQ2EN05</accession>
<protein>
    <submittedName>
        <fullName evidence="2">Uncharacterized protein</fullName>
    </submittedName>
</protein>
<sequence length="66" mass="7156">MPGPGSLPHEQGRDHITVRLGKSGEIPALSRNGMQALTCEPEYHPGTSLKAKTGLKDTSRRQRAAY</sequence>
<keyword evidence="3" id="KW-1185">Reference proteome</keyword>
<dbReference type="Proteomes" id="UP000647587">
    <property type="component" value="Unassembled WGS sequence"/>
</dbReference>
<reference evidence="3" key="1">
    <citation type="journal article" date="2019" name="Int. J. Syst. Evol. Microbiol.">
        <title>The Global Catalogue of Microorganisms (GCM) 10K type strain sequencing project: providing services to taxonomists for standard genome sequencing and annotation.</title>
        <authorList>
            <consortium name="The Broad Institute Genomics Platform"/>
            <consortium name="The Broad Institute Genome Sequencing Center for Infectious Disease"/>
            <person name="Wu L."/>
            <person name="Ma J."/>
        </authorList>
    </citation>
    <scope>NUCLEOTIDE SEQUENCE [LARGE SCALE GENOMIC DNA]</scope>
    <source>
        <strain evidence="3">JCM 30331</strain>
    </source>
</reference>
<organism evidence="2 3">
    <name type="scientific">Deinococcus malanensis</name>
    <dbReference type="NCBI Taxonomy" id="1706855"/>
    <lineage>
        <taxon>Bacteria</taxon>
        <taxon>Thermotogati</taxon>
        <taxon>Deinococcota</taxon>
        <taxon>Deinococci</taxon>
        <taxon>Deinococcales</taxon>
        <taxon>Deinococcaceae</taxon>
        <taxon>Deinococcus</taxon>
    </lineage>
</organism>
<feature type="region of interest" description="Disordered" evidence="1">
    <location>
        <begin position="40"/>
        <end position="66"/>
    </location>
</feature>
<evidence type="ECO:0000313" key="2">
    <source>
        <dbReference type="EMBL" id="GGK18052.1"/>
    </source>
</evidence>
<evidence type="ECO:0000256" key="1">
    <source>
        <dbReference type="SAM" id="MobiDB-lite"/>
    </source>
</evidence>
<comment type="caution">
    <text evidence="2">The sequence shown here is derived from an EMBL/GenBank/DDBJ whole genome shotgun (WGS) entry which is preliminary data.</text>
</comment>
<dbReference type="EMBL" id="BMPP01000003">
    <property type="protein sequence ID" value="GGK18052.1"/>
    <property type="molecule type" value="Genomic_DNA"/>
</dbReference>
<evidence type="ECO:0000313" key="3">
    <source>
        <dbReference type="Proteomes" id="UP000647587"/>
    </source>
</evidence>
<name>A0ABQ2EN05_9DEIO</name>
<gene>
    <name evidence="2" type="ORF">GCM10008955_09350</name>
</gene>